<dbReference type="SUPFAM" id="SSF55681">
    <property type="entry name" value="Class II aaRS and biotin synthetases"/>
    <property type="match status" value="1"/>
</dbReference>
<keyword evidence="3" id="KW-1185">Reference proteome</keyword>
<dbReference type="InterPro" id="IPR045864">
    <property type="entry name" value="aa-tRNA-synth_II/BPL/LPL"/>
</dbReference>
<dbReference type="PANTHER" id="PTHR12835">
    <property type="entry name" value="BIOTIN PROTEIN LIGASE"/>
    <property type="match status" value="1"/>
</dbReference>
<accession>A0A9Q5HT13</accession>
<name>A0A9Q5HT13_SANBA</name>
<dbReference type="Gene3D" id="3.40.50.880">
    <property type="match status" value="1"/>
</dbReference>
<comment type="caution">
    <text evidence="2">The sequence shown here is derived from an EMBL/GenBank/DDBJ whole genome shotgun (WGS) entry which is preliminary data.</text>
</comment>
<organism evidence="2 3">
    <name type="scientific">Sanghuangporus baumii</name>
    <name type="common">Phellinus baumii</name>
    <dbReference type="NCBI Taxonomy" id="108892"/>
    <lineage>
        <taxon>Eukaryota</taxon>
        <taxon>Fungi</taxon>
        <taxon>Dikarya</taxon>
        <taxon>Basidiomycota</taxon>
        <taxon>Agaricomycotina</taxon>
        <taxon>Agaricomycetes</taxon>
        <taxon>Hymenochaetales</taxon>
        <taxon>Hymenochaetaceae</taxon>
        <taxon>Sanghuangporus</taxon>
    </lineage>
</organism>
<gene>
    <name evidence="2" type="ORF">A7U60_g7472</name>
</gene>
<dbReference type="GO" id="GO:0004077">
    <property type="term" value="F:biotin--[biotin carboxyl-carrier protein] ligase activity"/>
    <property type="evidence" value="ECO:0007669"/>
    <property type="project" value="TreeGrafter"/>
</dbReference>
<dbReference type="PANTHER" id="PTHR12835:SF5">
    <property type="entry name" value="BIOTIN--PROTEIN LIGASE"/>
    <property type="match status" value="1"/>
</dbReference>
<dbReference type="GO" id="GO:0005737">
    <property type="term" value="C:cytoplasm"/>
    <property type="evidence" value="ECO:0007669"/>
    <property type="project" value="TreeGrafter"/>
</dbReference>
<evidence type="ECO:0000259" key="1">
    <source>
        <dbReference type="PROSITE" id="PS51733"/>
    </source>
</evidence>
<dbReference type="CDD" id="cd03144">
    <property type="entry name" value="GATase1_ScBLP_like"/>
    <property type="match status" value="1"/>
</dbReference>
<dbReference type="EMBL" id="LNZH02000209">
    <property type="protein sequence ID" value="OCB85463.1"/>
    <property type="molecule type" value="Genomic_DNA"/>
</dbReference>
<protein>
    <submittedName>
        <fullName evidence="2">Class II aaRS and biotin synthetase</fullName>
    </submittedName>
</protein>
<dbReference type="InterPro" id="IPR029062">
    <property type="entry name" value="Class_I_gatase-like"/>
</dbReference>
<evidence type="ECO:0000313" key="3">
    <source>
        <dbReference type="Proteomes" id="UP000757232"/>
    </source>
</evidence>
<sequence length="670" mass="73287">MNVLVYNGPGVSKTSLTHTLNTLRTLLLPNYAVQTITPKSLASDPWHTNCALFVLPGGRDLPYVSDLKSSNDKISKFVHEGGAFLGLCAGAYYACGAVEWEVGTEQEVSGARPLHFFNGIGRGCVYPGFQYESETGARTVSLLIQDPSSGFEERVEGLYYNGGGEFVDAQNVPDTVVLAKYTEGDGEGKVAGVQCRVGRGNAVLWAIHPEYPLTLEPAISAIRSIRPDLDASVEHLEERRWKLMKDSLALLGLHIPSAFDIRTIQPLPQFLVSTSDLAPTIAAMMDNLIKELVDSEPIILKDNTDTFHFYKGPYSSDLFDRIRDSQDSDIFTSDSRIRSIIVLKNGAIPPPEATRAFDLSQYFSSLAAAQSQKMGEVLLYGEVVTSTQTMLDKNSKLLSYLPIPLVSVATHQLAGRGRGSNTWLSPPGCLQFSLLLRLSLSSFPASRLVFIQYLFGLAVVEACRSSPVLGAFGDRIRLKWPNDIYAITAHSGAKKIGGILVNTSFMGGHVDIVVGPFINLKYSASSDANHHYAHIPEGCGLNVFSPSPMTSLVQLIPAGLDNTNLSMERTLAVIMATFDKMWSKFSTEASFDPFMDLYLERWLHSDQLVTLTTVDPPAAVRIVGITPDHGLLRTMPEAKGYRSFRGDEYIDLQPDGNSFDLMAGLIKAKK</sequence>
<dbReference type="Pfam" id="PF09825">
    <property type="entry name" value="BPL_N"/>
    <property type="match status" value="1"/>
</dbReference>
<reference evidence="2" key="1">
    <citation type="submission" date="2016-06" db="EMBL/GenBank/DDBJ databases">
        <title>Draft Genome sequence of the fungus Inonotus baumii.</title>
        <authorList>
            <person name="Zhu H."/>
            <person name="Lin W."/>
        </authorList>
    </citation>
    <scope>NUCLEOTIDE SEQUENCE</scope>
    <source>
        <strain evidence="2">821</strain>
    </source>
</reference>
<dbReference type="Proteomes" id="UP000757232">
    <property type="component" value="Unassembled WGS sequence"/>
</dbReference>
<dbReference type="PROSITE" id="PS51733">
    <property type="entry name" value="BPL_LPL_CATALYTIC"/>
    <property type="match status" value="1"/>
</dbReference>
<dbReference type="OrthoDB" id="10250105at2759"/>
<feature type="domain" description="BPL/LPL catalytic" evidence="1">
    <location>
        <begin position="363"/>
        <end position="586"/>
    </location>
</feature>
<dbReference type="SUPFAM" id="SSF52317">
    <property type="entry name" value="Class I glutamine amidotransferase-like"/>
    <property type="match status" value="1"/>
</dbReference>
<proteinExistence type="predicted"/>
<dbReference type="InterPro" id="IPR004143">
    <property type="entry name" value="BPL_LPL_catalytic"/>
</dbReference>
<evidence type="ECO:0000313" key="2">
    <source>
        <dbReference type="EMBL" id="OCB85463.1"/>
    </source>
</evidence>
<dbReference type="Pfam" id="PF03099">
    <property type="entry name" value="BPL_LplA_LipB"/>
    <property type="match status" value="1"/>
</dbReference>
<dbReference type="InterPro" id="IPR019197">
    <property type="entry name" value="Biotin-prot_ligase_N"/>
</dbReference>
<dbReference type="Gene3D" id="3.30.930.10">
    <property type="entry name" value="Bira Bifunctional Protein, Domain 2"/>
    <property type="match status" value="1"/>
</dbReference>
<dbReference type="AlphaFoldDB" id="A0A9Q5HT13"/>